<evidence type="ECO:0000313" key="1">
    <source>
        <dbReference type="EMBL" id="MBB2185529.1"/>
    </source>
</evidence>
<comment type="caution">
    <text evidence="1">The sequence shown here is derived from an EMBL/GenBank/DDBJ whole genome shotgun (WGS) entry which is preliminary data.</text>
</comment>
<gene>
    <name evidence="1" type="ORF">HLH32_03870</name>
</gene>
<dbReference type="Proteomes" id="UP000562982">
    <property type="component" value="Unassembled WGS sequence"/>
</dbReference>
<dbReference type="RefSeq" id="WP_170143112.1">
    <property type="nucleotide sequence ID" value="NZ_BJMI01000001.1"/>
</dbReference>
<proteinExistence type="predicted"/>
<evidence type="ECO:0000313" key="2">
    <source>
        <dbReference type="Proteomes" id="UP000562982"/>
    </source>
</evidence>
<reference evidence="1 2" key="1">
    <citation type="submission" date="2020-04" db="EMBL/GenBank/DDBJ databases">
        <title>Description of novel Gluconacetobacter.</title>
        <authorList>
            <person name="Sombolestani A."/>
        </authorList>
    </citation>
    <scope>NUCLEOTIDE SEQUENCE [LARGE SCALE GENOMIC DNA]</scope>
    <source>
        <strain evidence="1 2">LMG 1382</strain>
    </source>
</reference>
<dbReference type="EMBL" id="JABEQI010000002">
    <property type="protein sequence ID" value="MBB2185529.1"/>
    <property type="molecule type" value="Genomic_DNA"/>
</dbReference>
<name>A0A7W4JIR5_GLULI</name>
<organism evidence="1 2">
    <name type="scientific">Gluconacetobacter liquefaciens</name>
    <name type="common">Acetobacter liquefaciens</name>
    <dbReference type="NCBI Taxonomy" id="89584"/>
    <lineage>
        <taxon>Bacteria</taxon>
        <taxon>Pseudomonadati</taxon>
        <taxon>Pseudomonadota</taxon>
        <taxon>Alphaproteobacteria</taxon>
        <taxon>Acetobacterales</taxon>
        <taxon>Acetobacteraceae</taxon>
        <taxon>Gluconacetobacter</taxon>
    </lineage>
</organism>
<sequence>MGRIDKERSFLLVEADSKVKLASDLAGLTTLRYQGADKDKMERMVAKACDLAR</sequence>
<protein>
    <submittedName>
        <fullName evidence="1">Uncharacterized protein</fullName>
    </submittedName>
</protein>
<dbReference type="AlphaFoldDB" id="A0A7W4JIR5"/>
<accession>A0A7W4JIR5</accession>